<gene>
    <name evidence="18" type="ORF">GEMMAAP_06500</name>
</gene>
<keyword evidence="14" id="KW-0437">Light-harvesting polypeptide</keyword>
<feature type="binding site" evidence="20 21">
    <location>
        <position position="43"/>
    </location>
    <ligand>
        <name>bacteriochlorophyll a</name>
        <dbReference type="ChEBI" id="CHEBI:61720"/>
    </ligand>
</feature>
<dbReference type="PROSITE" id="PS00969">
    <property type="entry name" value="ANTENNA_COMP_BETA"/>
    <property type="match status" value="1"/>
</dbReference>
<evidence type="ECO:0000256" key="6">
    <source>
        <dbReference type="ARBA" id="ARBA00022549"/>
    </source>
</evidence>
<keyword evidence="5" id="KW-0148">Chlorophyll</keyword>
<feature type="binding site" description="axial binding residue" evidence="15">
    <location>
        <position position="16"/>
    </location>
    <ligand>
        <name>a bacteriochlorophyll</name>
        <dbReference type="ChEBI" id="CHEBI:38201"/>
    </ligand>
    <ligandPart>
        <name>Mg</name>
        <dbReference type="ChEBI" id="CHEBI:25107"/>
    </ligandPart>
</feature>
<evidence type="ECO:0000256" key="9">
    <source>
        <dbReference type="ARBA" id="ARBA00022842"/>
    </source>
</evidence>
<dbReference type="Proteomes" id="UP000076404">
    <property type="component" value="Chromosome"/>
</dbReference>
<dbReference type="GO" id="GO:0042314">
    <property type="term" value="F:bacteriochlorophyll binding"/>
    <property type="evidence" value="ECO:0007669"/>
    <property type="project" value="UniProtKB-KW"/>
</dbReference>
<evidence type="ECO:0007829" key="21">
    <source>
        <dbReference type="PDB" id="7O0V"/>
    </source>
</evidence>
<dbReference type="NCBIfam" id="NF040862">
    <property type="entry name" value="pufB_517_ASD"/>
    <property type="match status" value="1"/>
</dbReference>
<dbReference type="Gene3D" id="1.20.5.250">
    <property type="match status" value="1"/>
</dbReference>
<evidence type="ECO:0000259" key="17">
    <source>
        <dbReference type="Pfam" id="PF00556"/>
    </source>
</evidence>
<dbReference type="InterPro" id="IPR000066">
    <property type="entry name" value="Antenna_a/b"/>
</dbReference>
<dbReference type="InterPro" id="IPR023624">
    <property type="entry name" value="Antenna_beta_dom_sf"/>
</dbReference>
<keyword evidence="19" id="KW-1185">Reference proteome</keyword>
<evidence type="ECO:0000256" key="4">
    <source>
        <dbReference type="ARBA" id="ARBA00022475"/>
    </source>
</evidence>
<keyword evidence="8 15" id="KW-0479">Metal-binding</keyword>
<feature type="binding site" evidence="20 21">
    <location>
        <position position="26"/>
    </location>
    <ligand>
        <name>bacteriochlorophyll a</name>
        <dbReference type="ChEBI" id="CHEBI:61720"/>
    </ligand>
</feature>
<dbReference type="PDB" id="7O0X">
    <property type="method" value="EM"/>
    <property type="resolution" value="2.44 A"/>
    <property type="chains" value="BA/BB/BC/BD/BE/BF/BG/BH/BI/BJ/BK/BL/BM/BN/BO/BP/BQ/BR/BS/BT/BU/BV/BW/BX/ba/bb/bc/bd/be/bf=1-44"/>
</dbReference>
<keyword evidence="20 21" id="KW-0002">3D-structure</keyword>
<accession>A0A143BHS8</accession>
<evidence type="ECO:0000256" key="2">
    <source>
        <dbReference type="ARBA" id="ARBA00004249"/>
    </source>
</evidence>
<keyword evidence="9 15" id="KW-0460">Magnesium</keyword>
<evidence type="ECO:0000256" key="11">
    <source>
        <dbReference type="ARBA" id="ARBA00022989"/>
    </source>
</evidence>
<keyword evidence="7 16" id="KW-0812">Transmembrane</keyword>
<dbReference type="GO" id="GO:0019684">
    <property type="term" value="P:photosynthesis, light reaction"/>
    <property type="evidence" value="ECO:0007669"/>
    <property type="project" value="InterPro"/>
</dbReference>
<dbReference type="STRING" id="1379270.GEMMAAP_06500"/>
<feature type="binding site" description="axial binding residue" evidence="15">
    <location>
        <position position="34"/>
    </location>
    <ligand>
        <name>a bacteriochlorophyll</name>
        <dbReference type="ChEBI" id="CHEBI:38201"/>
    </ligand>
    <ligandPart>
        <name>Mg</name>
        <dbReference type="ChEBI" id="CHEBI:25107"/>
    </ligandPart>
</feature>
<dbReference type="EMDB" id="EMD-12680"/>
<comment type="function">
    <text evidence="1">Antenna complexes are light-harvesting systems, which transfer the excitation energy to the reaction centers.</text>
</comment>
<keyword evidence="10" id="KW-0076">Bacteriochlorophyll</keyword>
<keyword evidence="13 16" id="KW-0472">Membrane</keyword>
<evidence type="ECO:0000313" key="18">
    <source>
        <dbReference type="EMBL" id="AMW04589.1"/>
    </source>
</evidence>
<dbReference type="EMDB" id="EMD-12681"/>
<dbReference type="PDB" id="7O0V">
    <property type="method" value="EM"/>
    <property type="resolution" value="2.50 A"/>
    <property type="chains" value="BA/BB/BC/BD/BE/BF/BG/BH/BI/BJ/BK/BL/BM/BN/BO/BP/BQ/BR/BS/BT/BU/BV/BW/BX/ba/bb/bc/bd/be/bf=1-44"/>
</dbReference>
<dbReference type="EMDB" id="EMD-12679"/>
<protein>
    <submittedName>
        <fullName evidence="18">Light-harvesting protein B:885 subunit beta</fullName>
    </submittedName>
</protein>
<reference evidence="18 19" key="2">
    <citation type="journal article" date="2016" name="Environ. Microbiol. Rep.">
        <title>Metagenomic evidence for the presence of phototrophic Gemmatimonadetes bacteria in diverse environments.</title>
        <authorList>
            <person name="Zeng Y."/>
            <person name="Baumbach J."/>
            <person name="Barbosa E.G."/>
            <person name="Azevedo V."/>
            <person name="Zhang C."/>
            <person name="Koblizek M."/>
        </authorList>
    </citation>
    <scope>NUCLEOTIDE SEQUENCE [LARGE SCALE GENOMIC DNA]</scope>
    <source>
        <strain evidence="18 19">AP64</strain>
    </source>
</reference>
<keyword evidence="6" id="KW-0042">Antenna complex</keyword>
<evidence type="ECO:0000256" key="1">
    <source>
        <dbReference type="ARBA" id="ARBA00002455"/>
    </source>
</evidence>
<evidence type="ECO:0000256" key="13">
    <source>
        <dbReference type="ARBA" id="ARBA00023136"/>
    </source>
</evidence>
<dbReference type="PDB" id="7O0W">
    <property type="method" value="EM"/>
    <property type="resolution" value="2.47 A"/>
    <property type="chains" value="BA/BB/BC/BD/BE/BF/BG/BH/BI/BJ/BK/BL/BM/BN/BO/BP/BQ/BR/BS/BT/BU/BV/BW/BX/ba/bb/bc/bd/be/bf=1-44"/>
</dbReference>
<dbReference type="InterPro" id="IPR002362">
    <property type="entry name" value="LHB-1/5"/>
</dbReference>
<feature type="binding site" evidence="20 21">
    <location>
        <position position="34"/>
    </location>
    <ligand>
        <name>bacteriochlorophyll a</name>
        <dbReference type="ChEBI" id="CHEBI:61720"/>
        <note>axial binding residue</note>
    </ligand>
    <ligandPart>
        <name>Mg</name>
        <dbReference type="ChEBI" id="CHEBI:25107"/>
    </ligandPart>
</feature>
<dbReference type="EMBL" id="CP011454">
    <property type="protein sequence ID" value="AMW04589.1"/>
    <property type="molecule type" value="Genomic_DNA"/>
</dbReference>
<evidence type="ECO:0000256" key="5">
    <source>
        <dbReference type="ARBA" id="ARBA00022494"/>
    </source>
</evidence>
<evidence type="ECO:0000256" key="15">
    <source>
        <dbReference type="PIRSR" id="PIRSR002900-1"/>
    </source>
</evidence>
<dbReference type="PDB" id="7O0U">
    <property type="method" value="EM"/>
    <property type="resolution" value="2.35 A"/>
    <property type="chains" value="BA/BB/BC/BD/BE/BF/BG/BH/BI/BJ/BK/BL/BM/BN/BO/BP/BQ/BR/BS/BT/BU/BV/BW/BX/ba/bb/bc/bd/be/bf=1-44"/>
</dbReference>
<dbReference type="OrthoDB" id="5739887at2"/>
<feature type="domain" description="Antenna complex alpha/beta subunit" evidence="17">
    <location>
        <begin position="10"/>
        <end position="44"/>
    </location>
</feature>
<comment type="similarity">
    <text evidence="3">Belongs to the antenna complex beta subunit family.</text>
</comment>
<keyword evidence="12" id="KW-0157">Chromophore</keyword>
<keyword evidence="11 16" id="KW-1133">Transmembrane helix</keyword>
<evidence type="ECO:0000256" key="16">
    <source>
        <dbReference type="SAM" id="Phobius"/>
    </source>
</evidence>
<dbReference type="GO" id="GO:0005886">
    <property type="term" value="C:plasma membrane"/>
    <property type="evidence" value="ECO:0007669"/>
    <property type="project" value="UniProtKB-SubCell"/>
</dbReference>
<dbReference type="InterPro" id="IPR035889">
    <property type="entry name" value="Light-harvesting_complex"/>
</dbReference>
<dbReference type="PIRSF" id="PIRSF002900">
    <property type="entry name" value="Antenna_beta"/>
    <property type="match status" value="1"/>
</dbReference>
<keyword evidence="4" id="KW-1003">Cell membrane</keyword>
<sequence>MSEKGGMTEEEARRFHGYMVTGTLGYVVVASVAHFLAWSWRPWF</sequence>
<name>A0A143BHS8_9BACT</name>
<evidence type="ECO:0000256" key="3">
    <source>
        <dbReference type="ARBA" id="ARBA00011052"/>
    </source>
</evidence>
<reference evidence="18 19" key="1">
    <citation type="journal article" date="2014" name="Proc. Natl. Acad. Sci. U.S.A.">
        <title>Functional type 2 photosynthetic reaction centers found in the rare bacterial phylum Gemmatimonadetes.</title>
        <authorList>
            <person name="Zeng Y."/>
            <person name="Feng F."/>
            <person name="Medova H."/>
            <person name="Dean J."/>
            <person name="Koblizek M."/>
        </authorList>
    </citation>
    <scope>NUCLEOTIDE SEQUENCE [LARGE SCALE GENOMIC DNA]</scope>
    <source>
        <strain evidence="18 19">AP64</strain>
    </source>
</reference>
<dbReference type="SUPFAM" id="SSF56918">
    <property type="entry name" value="Light-harvesting complex subunits"/>
    <property type="match status" value="1"/>
</dbReference>
<dbReference type="KEGG" id="gph:GEMMAAP_06500"/>
<evidence type="ECO:0000256" key="14">
    <source>
        <dbReference type="ARBA" id="ARBA00023243"/>
    </source>
</evidence>
<dbReference type="PRINTS" id="PR00674">
    <property type="entry name" value="LIGHTHARVSTB"/>
</dbReference>
<dbReference type="RefSeq" id="WP_026850329.1">
    <property type="nucleotide sequence ID" value="NZ_CP011454.1"/>
</dbReference>
<evidence type="ECO:0000256" key="12">
    <source>
        <dbReference type="ARBA" id="ARBA00022991"/>
    </source>
</evidence>
<evidence type="ECO:0000313" key="19">
    <source>
        <dbReference type="Proteomes" id="UP000076404"/>
    </source>
</evidence>
<dbReference type="InterPro" id="IPR023623">
    <property type="entry name" value="Antenna_beta_CS"/>
</dbReference>
<dbReference type="GO" id="GO:0030077">
    <property type="term" value="C:plasma membrane light-harvesting complex"/>
    <property type="evidence" value="ECO:0007669"/>
    <property type="project" value="InterPro"/>
</dbReference>
<dbReference type="AlphaFoldDB" id="A0A143BHS8"/>
<evidence type="ECO:0000256" key="7">
    <source>
        <dbReference type="ARBA" id="ARBA00022692"/>
    </source>
</evidence>
<evidence type="ECO:0007829" key="20">
    <source>
        <dbReference type="PDB" id="7O0U"/>
    </source>
</evidence>
<comment type="subcellular location">
    <subcellularLocation>
        <location evidence="2">Cell inner membrane</location>
        <topology evidence="2">Single-pass type II membrane protein</topology>
    </subcellularLocation>
</comment>
<dbReference type="GO" id="GO:0046872">
    <property type="term" value="F:metal ion binding"/>
    <property type="evidence" value="ECO:0007669"/>
    <property type="project" value="UniProtKB-KW"/>
</dbReference>
<feature type="transmembrane region" description="Helical" evidence="16">
    <location>
        <begin position="20"/>
        <end position="40"/>
    </location>
</feature>
<evidence type="ECO:0000256" key="10">
    <source>
        <dbReference type="ARBA" id="ARBA00022956"/>
    </source>
</evidence>
<dbReference type="Pfam" id="PF00556">
    <property type="entry name" value="LHC"/>
    <property type="match status" value="1"/>
</dbReference>
<dbReference type="EMDB" id="EMD-12682"/>
<evidence type="ECO:0000256" key="8">
    <source>
        <dbReference type="ARBA" id="ARBA00022723"/>
    </source>
</evidence>
<proteinExistence type="evidence at protein level"/>
<organism evidence="18 19">
    <name type="scientific">Gemmatimonas phototrophica</name>
    <dbReference type="NCBI Taxonomy" id="1379270"/>
    <lineage>
        <taxon>Bacteria</taxon>
        <taxon>Pseudomonadati</taxon>
        <taxon>Gemmatimonadota</taxon>
        <taxon>Gemmatimonadia</taxon>
        <taxon>Gemmatimonadales</taxon>
        <taxon>Gemmatimonadaceae</taxon>
        <taxon>Gemmatimonas</taxon>
    </lineage>
</organism>
<reference evidence="20 21" key="3">
    <citation type="journal article" date="2022" name="Sci. Adv.">
        <title>2.4-A structure of the double-ring &lt;i&gt;Gemmatimonas phototrophica&lt;/i&gt; photosystem.</title>
        <authorList>
            <person name="Qian P."/>
            <person name="Gardiner A.T."/>
            <person name="Simova I."/>
            <person name="Naydenova K."/>
            <person name="Croll T.I."/>
            <person name="Jackson P.J."/>
            <person name="Nupur"/>
            <person name="Kloz M."/>
            <person name="Cubakova P."/>
            <person name="Kuzma M."/>
            <person name="Zeng Y."/>
            <person name="Castro-Hartmann P."/>
            <person name="van Knippenberg B."/>
            <person name="Goldie K.N."/>
            <person name="Kaftan D."/>
            <person name="Hrouzek P."/>
            <person name="Hajek J."/>
            <person name="Agirre J."/>
            <person name="Siebert C.A."/>
            <person name="Bina D."/>
            <person name="Sader K."/>
            <person name="Stahlberg H."/>
            <person name="Sobotka R."/>
            <person name="Russo C.J."/>
            <person name="Polivka T."/>
            <person name="Hunter C.N."/>
            <person name="Koblizek M."/>
        </authorList>
    </citation>
    <scope>STRUCTURE BY ELECTRON MICROSCOPY (2.35 ANGSTROMS) IN COMPLEX WITH BACTERIOCHLOROPHYLL A</scope>
</reference>